<accession>A0A660CE35</accession>
<keyword evidence="5 6" id="KW-0472">Membrane</keyword>
<sequence length="394" mass="38576">MTAGAESGAPPRRALPGYLLGATSARTGDEMSGPAILLAGLTASGSVGTASALLTGLTSSAAIGGPLLGVLLDRSPRPGRVLGTALACYGAGLVLVVALLGRVPTPALVVLAVAAGLFAPAVSGGWTAQLPDVVDPAGLSRATGLDAMTFSGAALAGPALVGILADAVGATTAVSITIALVVAAVPAAWRLPSRVPGPAEQLRSALVEGLTTIVATRSLLRATATSMVSFAGVGMLVVACPLLGALRLGDASRGALLLAGVAATGLAANAVLARRPTLIRADTLLLTTTILLAVATAVAALPGAGWVVGAALLAGLGEGPQLTALIRIRHRDAPEHLRARVFTLGASLKITAMAAGTALAGVLATQSVPLCLLTAAAVQLGAAALFGLLRPRRL</sequence>
<evidence type="ECO:0000313" key="7">
    <source>
        <dbReference type="EMBL" id="TWH20177.1"/>
    </source>
</evidence>
<feature type="transmembrane region" description="Helical" evidence="6">
    <location>
        <begin position="107"/>
        <end position="127"/>
    </location>
</feature>
<dbReference type="PANTHER" id="PTHR23513:SF11">
    <property type="entry name" value="STAPHYLOFERRIN A TRANSPORTER"/>
    <property type="match status" value="1"/>
</dbReference>
<dbReference type="EMBL" id="VLJV01000001">
    <property type="protein sequence ID" value="TWH20177.1"/>
    <property type="molecule type" value="Genomic_DNA"/>
</dbReference>
<dbReference type="Pfam" id="PF07690">
    <property type="entry name" value="MFS_1"/>
    <property type="match status" value="1"/>
</dbReference>
<comment type="caution">
    <text evidence="7">The sequence shown here is derived from an EMBL/GenBank/DDBJ whole genome shotgun (WGS) entry which is preliminary data.</text>
</comment>
<feature type="transmembrane region" description="Helical" evidence="6">
    <location>
        <begin position="367"/>
        <end position="389"/>
    </location>
</feature>
<feature type="transmembrane region" description="Helical" evidence="6">
    <location>
        <begin position="254"/>
        <end position="272"/>
    </location>
</feature>
<keyword evidence="8" id="KW-1185">Reference proteome</keyword>
<feature type="transmembrane region" description="Helical" evidence="6">
    <location>
        <begin position="81"/>
        <end position="100"/>
    </location>
</feature>
<dbReference type="SUPFAM" id="SSF103473">
    <property type="entry name" value="MFS general substrate transporter"/>
    <property type="match status" value="1"/>
</dbReference>
<proteinExistence type="predicted"/>
<dbReference type="GO" id="GO:0022857">
    <property type="term" value="F:transmembrane transporter activity"/>
    <property type="evidence" value="ECO:0007669"/>
    <property type="project" value="InterPro"/>
</dbReference>
<dbReference type="Gene3D" id="1.20.1250.20">
    <property type="entry name" value="MFS general substrate transporter like domains"/>
    <property type="match status" value="1"/>
</dbReference>
<evidence type="ECO:0000256" key="4">
    <source>
        <dbReference type="ARBA" id="ARBA00022989"/>
    </source>
</evidence>
<feature type="transmembrane region" description="Helical" evidence="6">
    <location>
        <begin position="284"/>
        <end position="301"/>
    </location>
</feature>
<keyword evidence="2" id="KW-1003">Cell membrane</keyword>
<evidence type="ECO:0000256" key="6">
    <source>
        <dbReference type="SAM" id="Phobius"/>
    </source>
</evidence>
<feature type="transmembrane region" description="Helical" evidence="6">
    <location>
        <begin position="340"/>
        <end position="361"/>
    </location>
</feature>
<dbReference type="GO" id="GO:0005886">
    <property type="term" value="C:plasma membrane"/>
    <property type="evidence" value="ECO:0007669"/>
    <property type="project" value="UniProtKB-SubCell"/>
</dbReference>
<feature type="transmembrane region" description="Helical" evidence="6">
    <location>
        <begin position="172"/>
        <end position="189"/>
    </location>
</feature>
<evidence type="ECO:0000313" key="8">
    <source>
        <dbReference type="Proteomes" id="UP000317303"/>
    </source>
</evidence>
<reference evidence="7 8" key="1">
    <citation type="submission" date="2019-07" db="EMBL/GenBank/DDBJ databases">
        <title>R&amp;d 2014.</title>
        <authorList>
            <person name="Klenk H.-P."/>
        </authorList>
    </citation>
    <scope>NUCLEOTIDE SEQUENCE [LARGE SCALE GENOMIC DNA]</scope>
    <source>
        <strain evidence="7 8">DSM 43194</strain>
    </source>
</reference>
<name>A0A660CE35_9PSEU</name>
<feature type="transmembrane region" description="Helical" evidence="6">
    <location>
        <begin position="36"/>
        <end position="61"/>
    </location>
</feature>
<protein>
    <submittedName>
        <fullName evidence="7">Putative MFS family arabinose efflux permease</fullName>
    </submittedName>
</protein>
<dbReference type="InterPro" id="IPR011701">
    <property type="entry name" value="MFS"/>
</dbReference>
<dbReference type="Proteomes" id="UP000317303">
    <property type="component" value="Unassembled WGS sequence"/>
</dbReference>
<dbReference type="InterPro" id="IPR036259">
    <property type="entry name" value="MFS_trans_sf"/>
</dbReference>
<feature type="transmembrane region" description="Helical" evidence="6">
    <location>
        <begin position="227"/>
        <end position="248"/>
    </location>
</feature>
<dbReference type="PANTHER" id="PTHR23513">
    <property type="entry name" value="INTEGRAL MEMBRANE EFFLUX PROTEIN-RELATED"/>
    <property type="match status" value="1"/>
</dbReference>
<feature type="transmembrane region" description="Helical" evidence="6">
    <location>
        <begin position="307"/>
        <end position="328"/>
    </location>
</feature>
<evidence type="ECO:0000256" key="1">
    <source>
        <dbReference type="ARBA" id="ARBA00004651"/>
    </source>
</evidence>
<evidence type="ECO:0000256" key="2">
    <source>
        <dbReference type="ARBA" id="ARBA00022475"/>
    </source>
</evidence>
<keyword evidence="4 6" id="KW-1133">Transmembrane helix</keyword>
<gene>
    <name evidence="7" type="ORF">JD82_02019</name>
</gene>
<comment type="subcellular location">
    <subcellularLocation>
        <location evidence="1">Cell membrane</location>
        <topology evidence="1">Multi-pass membrane protein</topology>
    </subcellularLocation>
</comment>
<organism evidence="7 8">
    <name type="scientific">Prauserella rugosa</name>
    <dbReference type="NCBI Taxonomy" id="43354"/>
    <lineage>
        <taxon>Bacteria</taxon>
        <taxon>Bacillati</taxon>
        <taxon>Actinomycetota</taxon>
        <taxon>Actinomycetes</taxon>
        <taxon>Pseudonocardiales</taxon>
        <taxon>Pseudonocardiaceae</taxon>
        <taxon>Prauserella</taxon>
    </lineage>
</organism>
<dbReference type="AlphaFoldDB" id="A0A660CE35"/>
<keyword evidence="3 6" id="KW-0812">Transmembrane</keyword>
<evidence type="ECO:0000256" key="3">
    <source>
        <dbReference type="ARBA" id="ARBA00022692"/>
    </source>
</evidence>
<evidence type="ECO:0000256" key="5">
    <source>
        <dbReference type="ARBA" id="ARBA00023136"/>
    </source>
</evidence>